<organism evidence="3 4">
    <name type="scientific">Leucothrix pacifica</name>
    <dbReference type="NCBI Taxonomy" id="1247513"/>
    <lineage>
        <taxon>Bacteria</taxon>
        <taxon>Pseudomonadati</taxon>
        <taxon>Pseudomonadota</taxon>
        <taxon>Gammaproteobacteria</taxon>
        <taxon>Thiotrichales</taxon>
        <taxon>Thiotrichaceae</taxon>
        <taxon>Leucothrix</taxon>
    </lineage>
</organism>
<proteinExistence type="predicted"/>
<feature type="transmembrane region" description="Helical" evidence="1">
    <location>
        <begin position="214"/>
        <end position="232"/>
    </location>
</feature>
<dbReference type="OrthoDB" id="9767863at2"/>
<dbReference type="PANTHER" id="PTHR23028">
    <property type="entry name" value="ACETYLTRANSFERASE"/>
    <property type="match status" value="1"/>
</dbReference>
<keyword evidence="1" id="KW-0472">Membrane</keyword>
<dbReference type="GO" id="GO:0000271">
    <property type="term" value="P:polysaccharide biosynthetic process"/>
    <property type="evidence" value="ECO:0007669"/>
    <property type="project" value="TreeGrafter"/>
</dbReference>
<reference evidence="3 4" key="1">
    <citation type="submission" date="2018-05" db="EMBL/GenBank/DDBJ databases">
        <title>Leucothrix arctica sp. nov., isolated from Arctic seawater.</title>
        <authorList>
            <person name="Choi A."/>
            <person name="Baek K."/>
        </authorList>
    </citation>
    <scope>NUCLEOTIDE SEQUENCE [LARGE SCALE GENOMIC DNA]</scope>
    <source>
        <strain evidence="3 4">JCM 18388</strain>
    </source>
</reference>
<keyword evidence="1" id="KW-0812">Transmembrane</keyword>
<feature type="transmembrane region" description="Helical" evidence="1">
    <location>
        <begin position="174"/>
        <end position="194"/>
    </location>
</feature>
<accession>A0A317C9A6</accession>
<sequence>MTPASAQSSRVNALAGVRALAIMLVLFRHGIEAITSKFEIDESSRIVNFLSNGWSGVDLFFALSGFLIGYHLLLRWPENKADFKPFLKSYAKKRSLRILPVYCAGIALAIFLPDWIYQFPSTDITYDLLIHSMFLQDYMNANFIVSLWSLATEVKFYVIAPFILLFFKDKAGGYFLVAVVVLMVLILYSQITTLLQADWTMMYGHFFWILRAPFHYAVGGLLLGLGIALLYVRQGFPKWIVNHGNKLSFAAIFLLIAVLSYEPYMVDGTHWIRVLGVLPVVSVLFCSLLVGAIYSKGVLNAIYCSGISRFLSGISYPLYVVHMLVIPLSLEWAASIAEFLVLYFISSMVLAYLMHRLIERPFLRVKDRF</sequence>
<dbReference type="PANTHER" id="PTHR23028:SF53">
    <property type="entry name" value="ACYL_TRANSF_3 DOMAIN-CONTAINING PROTEIN"/>
    <property type="match status" value="1"/>
</dbReference>
<dbReference type="GO" id="GO:0016020">
    <property type="term" value="C:membrane"/>
    <property type="evidence" value="ECO:0007669"/>
    <property type="project" value="TreeGrafter"/>
</dbReference>
<dbReference type="InterPro" id="IPR002656">
    <property type="entry name" value="Acyl_transf_3_dom"/>
</dbReference>
<dbReference type="Proteomes" id="UP000245539">
    <property type="component" value="Unassembled WGS sequence"/>
</dbReference>
<keyword evidence="1" id="KW-1133">Transmembrane helix</keyword>
<feature type="transmembrane region" description="Helical" evidence="1">
    <location>
        <begin position="95"/>
        <end position="117"/>
    </location>
</feature>
<feature type="domain" description="Acyltransferase 3" evidence="2">
    <location>
        <begin position="13"/>
        <end position="355"/>
    </location>
</feature>
<feature type="transmembrane region" description="Helical" evidence="1">
    <location>
        <begin position="51"/>
        <end position="74"/>
    </location>
</feature>
<feature type="transmembrane region" description="Helical" evidence="1">
    <location>
        <begin position="306"/>
        <end position="326"/>
    </location>
</feature>
<evidence type="ECO:0000313" key="4">
    <source>
        <dbReference type="Proteomes" id="UP000245539"/>
    </source>
</evidence>
<dbReference type="AlphaFoldDB" id="A0A317C9A6"/>
<name>A0A317C9A6_9GAMM</name>
<feature type="transmembrane region" description="Helical" evidence="1">
    <location>
        <begin position="270"/>
        <end position="294"/>
    </location>
</feature>
<dbReference type="GO" id="GO:0016747">
    <property type="term" value="F:acyltransferase activity, transferring groups other than amino-acyl groups"/>
    <property type="evidence" value="ECO:0007669"/>
    <property type="project" value="InterPro"/>
</dbReference>
<feature type="transmembrane region" description="Helical" evidence="1">
    <location>
        <begin position="332"/>
        <end position="354"/>
    </location>
</feature>
<comment type="caution">
    <text evidence="3">The sequence shown here is derived from an EMBL/GenBank/DDBJ whole genome shotgun (WGS) entry which is preliminary data.</text>
</comment>
<feature type="transmembrane region" description="Helical" evidence="1">
    <location>
        <begin position="244"/>
        <end position="264"/>
    </location>
</feature>
<dbReference type="Pfam" id="PF01757">
    <property type="entry name" value="Acyl_transf_3"/>
    <property type="match status" value="1"/>
</dbReference>
<evidence type="ECO:0000256" key="1">
    <source>
        <dbReference type="SAM" id="Phobius"/>
    </source>
</evidence>
<protein>
    <recommendedName>
        <fullName evidence="2">Acyltransferase 3 domain-containing protein</fullName>
    </recommendedName>
</protein>
<dbReference type="InterPro" id="IPR050879">
    <property type="entry name" value="Acyltransferase_3"/>
</dbReference>
<dbReference type="RefSeq" id="WP_109838582.1">
    <property type="nucleotide sequence ID" value="NZ_QGKM01000047.1"/>
</dbReference>
<dbReference type="EMBL" id="QGKM01000047">
    <property type="protein sequence ID" value="PWQ95136.1"/>
    <property type="molecule type" value="Genomic_DNA"/>
</dbReference>
<feature type="transmembrane region" description="Helical" evidence="1">
    <location>
        <begin position="143"/>
        <end position="167"/>
    </location>
</feature>
<keyword evidence="4" id="KW-1185">Reference proteome</keyword>
<feature type="transmembrane region" description="Helical" evidence="1">
    <location>
        <begin position="12"/>
        <end position="31"/>
    </location>
</feature>
<evidence type="ECO:0000259" key="2">
    <source>
        <dbReference type="Pfam" id="PF01757"/>
    </source>
</evidence>
<evidence type="ECO:0000313" key="3">
    <source>
        <dbReference type="EMBL" id="PWQ95136.1"/>
    </source>
</evidence>
<gene>
    <name evidence="3" type="ORF">DKW60_15555</name>
</gene>